<dbReference type="EMBL" id="BATL01000006">
    <property type="protein sequence ID" value="GAD74253.1"/>
    <property type="molecule type" value="Genomic_DNA"/>
</dbReference>
<protein>
    <recommendedName>
        <fullName evidence="1">BIG2 domain-containing protein</fullName>
    </recommendedName>
</protein>
<dbReference type="Pfam" id="PF02368">
    <property type="entry name" value="Big_2"/>
    <property type="match status" value="2"/>
</dbReference>
<evidence type="ECO:0000313" key="3">
    <source>
        <dbReference type="Proteomes" id="UP000016567"/>
    </source>
</evidence>
<dbReference type="AlphaFoldDB" id="U3C730"/>
<reference evidence="2 3" key="1">
    <citation type="submission" date="2013-09" db="EMBL/GenBank/DDBJ databases">
        <title>Whole genome shotgun sequence of Vibrio azureus NBRC 104587.</title>
        <authorList>
            <person name="Isaki S."/>
            <person name="Hosoyama A."/>
            <person name="Numata M."/>
            <person name="Hashimoto M."/>
            <person name="Hosoyama Y."/>
            <person name="Tsuchikane K."/>
            <person name="Noguchi M."/>
            <person name="Hirakata S."/>
            <person name="Ichikawa N."/>
            <person name="Ohji S."/>
            <person name="Yamazoe A."/>
            <person name="Fujita N."/>
        </authorList>
    </citation>
    <scope>NUCLEOTIDE SEQUENCE [LARGE SCALE GENOMIC DNA]</scope>
    <source>
        <strain evidence="2 3">NBRC 104587</strain>
    </source>
</reference>
<dbReference type="Gene3D" id="2.60.40.1080">
    <property type="match status" value="3"/>
</dbReference>
<dbReference type="SUPFAM" id="SSF49373">
    <property type="entry name" value="Invasin/intimin cell-adhesion fragments"/>
    <property type="match status" value="2"/>
</dbReference>
<organism evidence="2 3">
    <name type="scientific">Vibrio azureus NBRC 104587</name>
    <dbReference type="NCBI Taxonomy" id="1219077"/>
    <lineage>
        <taxon>Bacteria</taxon>
        <taxon>Pseudomonadati</taxon>
        <taxon>Pseudomonadota</taxon>
        <taxon>Gammaproteobacteria</taxon>
        <taxon>Vibrionales</taxon>
        <taxon>Vibrionaceae</taxon>
        <taxon>Vibrio</taxon>
    </lineage>
</organism>
<feature type="domain" description="BIG2" evidence="1">
    <location>
        <begin position="74"/>
        <end position="158"/>
    </location>
</feature>
<proteinExistence type="predicted"/>
<name>U3C730_9VIBR</name>
<feature type="non-terminal residue" evidence="2">
    <location>
        <position position="305"/>
    </location>
</feature>
<evidence type="ECO:0000313" key="2">
    <source>
        <dbReference type="EMBL" id="GAD74253.1"/>
    </source>
</evidence>
<dbReference type="SMART" id="SM00635">
    <property type="entry name" value="BID_2"/>
    <property type="match status" value="2"/>
</dbReference>
<comment type="caution">
    <text evidence="2">The sequence shown here is derived from an EMBL/GenBank/DDBJ whole genome shotgun (WGS) entry which is preliminary data.</text>
</comment>
<dbReference type="InterPro" id="IPR003343">
    <property type="entry name" value="Big_2"/>
</dbReference>
<sequence length="305" mass="32134">MMALLKSPKTIRFQYTLLALLFLLILTGCNDEWLKALTSNSSTQSNASNGDPQVTENPKVEYAVTLERIAINASFSRIKGTSSLKLNKNHKQAFAATGYYSDGSTKVITDELKTSSWRSSDPEVAFFSESGLLVAGEEAGEVSISAFNGNITSNSVLVEVTEAVINSIAVTPASVSIAQGQTQRLTATATYSDNTSADISDSVTWRSDDLTTATVTSDGLLTGVARGTTTLSAFKDNVTSNSVSVDVTDAVIDSIAVTPASVLIAKGMTQQLTATAIYSDNTSSDISDSVTWRSDDLTTATVTSG</sequence>
<dbReference type="STRING" id="1219077.VAZ01S_006_00110"/>
<keyword evidence="3" id="KW-1185">Reference proteome</keyword>
<dbReference type="eggNOG" id="COG5492">
    <property type="taxonomic scope" value="Bacteria"/>
</dbReference>
<dbReference type="PROSITE" id="PS51257">
    <property type="entry name" value="PROKAR_LIPOPROTEIN"/>
    <property type="match status" value="1"/>
</dbReference>
<evidence type="ECO:0000259" key="1">
    <source>
        <dbReference type="SMART" id="SM00635"/>
    </source>
</evidence>
<accession>U3C730</accession>
<feature type="domain" description="BIG2" evidence="1">
    <location>
        <begin position="164"/>
        <end position="245"/>
    </location>
</feature>
<dbReference type="InterPro" id="IPR008964">
    <property type="entry name" value="Invasin/intimin_cell_adhesion"/>
</dbReference>
<gene>
    <name evidence="2" type="ORF">VAZ01S_006_00110</name>
</gene>
<dbReference type="RefSeq" id="WP_021708033.1">
    <property type="nucleotide sequence ID" value="NZ_BATL01000006.1"/>
</dbReference>
<dbReference type="Proteomes" id="UP000016567">
    <property type="component" value="Unassembled WGS sequence"/>
</dbReference>